<keyword evidence="4" id="KW-1185">Reference proteome</keyword>
<evidence type="ECO:0000259" key="2">
    <source>
        <dbReference type="Pfam" id="PF14848"/>
    </source>
</evidence>
<evidence type="ECO:0000313" key="3">
    <source>
        <dbReference type="EMBL" id="MCW9714328.1"/>
    </source>
</evidence>
<gene>
    <name evidence="3" type="ORF">LQ318_15575</name>
</gene>
<reference evidence="3 4" key="1">
    <citation type="submission" date="2021-11" db="EMBL/GenBank/DDBJ databases">
        <title>Aliifidinibius sp. nov., a new bacterium isolated from saline soil.</title>
        <authorList>
            <person name="Galisteo C."/>
            <person name="De La Haba R."/>
            <person name="Sanchez-Porro C."/>
            <person name="Ventosa A."/>
        </authorList>
    </citation>
    <scope>NUCLEOTIDE SEQUENCE [LARGE SCALE GENOMIC DNA]</scope>
    <source>
        <strain evidence="3 4">KACC 190600</strain>
    </source>
</reference>
<accession>A0ABT3Q2J9</accession>
<organism evidence="3 4">
    <name type="scientific">Fodinibius salicampi</name>
    <dbReference type="NCBI Taxonomy" id="1920655"/>
    <lineage>
        <taxon>Bacteria</taxon>
        <taxon>Pseudomonadati</taxon>
        <taxon>Balneolota</taxon>
        <taxon>Balneolia</taxon>
        <taxon>Balneolales</taxon>
        <taxon>Balneolaceae</taxon>
        <taxon>Fodinibius</taxon>
    </lineage>
</organism>
<feature type="domain" description="Bvu-2165-like IHF-HU-like DNA-binding" evidence="2">
    <location>
        <begin position="1"/>
        <end position="121"/>
    </location>
</feature>
<comment type="caution">
    <text evidence="3">The sequence shown here is derived from an EMBL/GenBank/DDBJ whole genome shotgun (WGS) entry which is preliminary data.</text>
</comment>
<evidence type="ECO:0000313" key="4">
    <source>
        <dbReference type="Proteomes" id="UP001207337"/>
    </source>
</evidence>
<dbReference type="Pfam" id="PF14848">
    <property type="entry name" value="HU-DNA_bdg"/>
    <property type="match status" value="1"/>
</dbReference>
<keyword evidence="1" id="KW-0238">DNA-binding</keyword>
<protein>
    <recommendedName>
        <fullName evidence="2">Bvu-2165-like IHF-HU-like DNA-binding domain-containing protein</fullName>
    </recommendedName>
</protein>
<dbReference type="InterPro" id="IPR010992">
    <property type="entry name" value="IHF-like_DNA-bd_dom_sf"/>
</dbReference>
<dbReference type="EMBL" id="JAJNDC010000005">
    <property type="protein sequence ID" value="MCW9714328.1"/>
    <property type="molecule type" value="Genomic_DNA"/>
</dbReference>
<proteinExistence type="predicted"/>
<dbReference type="RefSeq" id="WP_265791540.1">
    <property type="nucleotide sequence ID" value="NZ_BAABRS010000005.1"/>
</dbReference>
<dbReference type="Gene3D" id="4.10.520.10">
    <property type="entry name" value="IHF-like DNA-binding proteins"/>
    <property type="match status" value="1"/>
</dbReference>
<evidence type="ECO:0000256" key="1">
    <source>
        <dbReference type="ARBA" id="ARBA00023125"/>
    </source>
</evidence>
<dbReference type="Proteomes" id="UP001207337">
    <property type="component" value="Unassembled WGS sequence"/>
</dbReference>
<dbReference type="InterPro" id="IPR049893">
    <property type="entry name" value="Bvu_2165-like_IHF-HU-DNA_bdg"/>
</dbReference>
<name>A0ABT3Q2J9_9BACT</name>
<sequence>MLRYRLYDNHFTANNRNDCLARPADVSVKTREDLIESITGAGSILKSTEVNAVIDSYWSAIMEYIRRGEGYNGDYIYTLYGIRGVFNGDEDQFDPERHRVVVSVVAKKSVTGVADNVTLQKVDGQDLLPHIEKIYDWGSRTNGDILTPDGVLEVTGDNLKIYNNLEVEGCSL</sequence>